<dbReference type="AlphaFoldDB" id="A0A0L8AAY1"/>
<name>A0A0L8AAY1_9GAMM</name>
<sequence length="247" mass="28772">MYRWVSGFISYRTFYIWRARYRYYTRNLDLWTLMSGLCIAGLLLVLWYMWQMLGVPPPRIHPDTAALRIEGVTHEAIHRIVLVRHAGSTRGAEFTTPEDVRASTLRTMRVRQVMDSEVVWRLKADMLADIADYINVTGGCFPYDCRQIRDRLDPVRKAAVENAQINASLATILDVPLDQMPLLKGGERERVKSGWSDTFNDVYFQVGLLRDLQAMHAHMMREYPQRAPAPWLPQLLSDPLRDTRFVW</sequence>
<feature type="transmembrane region" description="Helical" evidence="1">
    <location>
        <begin position="28"/>
        <end position="50"/>
    </location>
</feature>
<evidence type="ECO:0000313" key="2">
    <source>
        <dbReference type="EMBL" id="KOE99304.1"/>
    </source>
</evidence>
<dbReference type="OrthoDB" id="6049239at2"/>
<comment type="caution">
    <text evidence="2">The sequence shown here is derived from an EMBL/GenBank/DDBJ whole genome shotgun (WGS) entry which is preliminary data.</text>
</comment>
<accession>A0A0L8AAY1</accession>
<dbReference type="EMBL" id="AJLO02000022">
    <property type="protein sequence ID" value="KOE99304.1"/>
    <property type="molecule type" value="Genomic_DNA"/>
</dbReference>
<proteinExistence type="predicted"/>
<dbReference type="Proteomes" id="UP000036890">
    <property type="component" value="Unassembled WGS sequence"/>
</dbReference>
<dbReference type="RefSeq" id="WP_010484058.1">
    <property type="nucleotide sequence ID" value="NZ_AJLO02000022.1"/>
</dbReference>
<organism evidence="2 3">
    <name type="scientific">Stenotrophomonas geniculata N1</name>
    <dbReference type="NCBI Taxonomy" id="1167641"/>
    <lineage>
        <taxon>Bacteria</taxon>
        <taxon>Pseudomonadati</taxon>
        <taxon>Pseudomonadota</taxon>
        <taxon>Gammaproteobacteria</taxon>
        <taxon>Lysobacterales</taxon>
        <taxon>Lysobacteraceae</taxon>
        <taxon>Stenotrophomonas</taxon>
    </lineage>
</organism>
<keyword evidence="1" id="KW-0472">Membrane</keyword>
<keyword evidence="1" id="KW-1133">Transmembrane helix</keyword>
<keyword evidence="1" id="KW-0812">Transmembrane</keyword>
<evidence type="ECO:0000256" key="1">
    <source>
        <dbReference type="SAM" id="Phobius"/>
    </source>
</evidence>
<evidence type="ECO:0000313" key="3">
    <source>
        <dbReference type="Proteomes" id="UP000036890"/>
    </source>
</evidence>
<reference evidence="2 3" key="1">
    <citation type="journal article" date="2012" name="J. Bacteriol.">
        <title>Genome sequence of a novel nicotine-degrading strain, Pseudomonas geniculata N1.</title>
        <authorList>
            <person name="Tang H."/>
            <person name="Yu H."/>
            <person name="Tai C."/>
            <person name="Huang K."/>
            <person name="Liu Y."/>
            <person name="Wang L."/>
            <person name="Yao Y."/>
            <person name="Wu G."/>
            <person name="Xu P."/>
        </authorList>
    </citation>
    <scope>NUCLEOTIDE SEQUENCE [LARGE SCALE GENOMIC DNA]</scope>
    <source>
        <strain evidence="2 3">N1</strain>
    </source>
</reference>
<protein>
    <submittedName>
        <fullName evidence="2">Membrane protein</fullName>
    </submittedName>
</protein>
<gene>
    <name evidence="2" type="ORF">W7K_10350</name>
</gene>